<proteinExistence type="predicted"/>
<feature type="transmembrane region" description="Helical" evidence="1">
    <location>
        <begin position="150"/>
        <end position="172"/>
    </location>
</feature>
<feature type="transmembrane region" description="Helical" evidence="1">
    <location>
        <begin position="63"/>
        <end position="87"/>
    </location>
</feature>
<dbReference type="OrthoDB" id="1452202at2"/>
<accession>A0A512BBK2</accession>
<organism evidence="2 3">
    <name type="scientific">Segetibacter aerophilus</name>
    <dbReference type="NCBI Taxonomy" id="670293"/>
    <lineage>
        <taxon>Bacteria</taxon>
        <taxon>Pseudomonadati</taxon>
        <taxon>Bacteroidota</taxon>
        <taxon>Chitinophagia</taxon>
        <taxon>Chitinophagales</taxon>
        <taxon>Chitinophagaceae</taxon>
        <taxon>Segetibacter</taxon>
    </lineage>
</organism>
<dbReference type="RefSeq" id="WP_147203468.1">
    <property type="nucleotide sequence ID" value="NZ_BJYT01000006.1"/>
</dbReference>
<feature type="transmembrane region" description="Helical" evidence="1">
    <location>
        <begin position="20"/>
        <end position="43"/>
    </location>
</feature>
<dbReference type="EMBL" id="BJYT01000006">
    <property type="protein sequence ID" value="GEO09343.1"/>
    <property type="molecule type" value="Genomic_DNA"/>
</dbReference>
<reference evidence="2 3" key="1">
    <citation type="submission" date="2019-07" db="EMBL/GenBank/DDBJ databases">
        <title>Whole genome shotgun sequence of Segetibacter aerophilus NBRC 106135.</title>
        <authorList>
            <person name="Hosoyama A."/>
            <person name="Uohara A."/>
            <person name="Ohji S."/>
            <person name="Ichikawa N."/>
        </authorList>
    </citation>
    <scope>NUCLEOTIDE SEQUENCE [LARGE SCALE GENOMIC DNA]</scope>
    <source>
        <strain evidence="2 3">NBRC 106135</strain>
    </source>
</reference>
<gene>
    <name evidence="2" type="ORF">SAE01_18390</name>
</gene>
<evidence type="ECO:0000313" key="3">
    <source>
        <dbReference type="Proteomes" id="UP000321513"/>
    </source>
</evidence>
<name>A0A512BBK2_9BACT</name>
<keyword evidence="1" id="KW-0812">Transmembrane</keyword>
<keyword evidence="1" id="KW-1133">Transmembrane helix</keyword>
<protein>
    <submittedName>
        <fullName evidence="2">Uncharacterized protein</fullName>
    </submittedName>
</protein>
<dbReference type="AlphaFoldDB" id="A0A512BBK2"/>
<dbReference type="PANTHER" id="PTHR37305">
    <property type="entry name" value="INTEGRAL MEMBRANE PROTEIN-RELATED"/>
    <property type="match status" value="1"/>
</dbReference>
<dbReference type="PANTHER" id="PTHR37305:SF1">
    <property type="entry name" value="MEMBRANE PROTEIN"/>
    <property type="match status" value="1"/>
</dbReference>
<dbReference type="Pfam" id="PF12730">
    <property type="entry name" value="ABC2_membrane_4"/>
    <property type="match status" value="1"/>
</dbReference>
<feature type="transmembrane region" description="Helical" evidence="1">
    <location>
        <begin position="233"/>
        <end position="252"/>
    </location>
</feature>
<keyword evidence="1" id="KW-0472">Membrane</keyword>
<feature type="transmembrane region" description="Helical" evidence="1">
    <location>
        <begin position="108"/>
        <end position="135"/>
    </location>
</feature>
<comment type="caution">
    <text evidence="2">The sequence shown here is derived from an EMBL/GenBank/DDBJ whole genome shotgun (WGS) entry which is preliminary data.</text>
</comment>
<sequence length="262" mass="30442">MFQLLKVEWMKVKNYRTFWVLSILYLISVFGAIYIAHQIWSLAPKNNEMSKTVMGALFDFPDIWHMVSYISSFLMFMLGLLIIISFTNEYSYKTHRQNIIDGWSRKEFILVKIALTIVVALVATVAVFITALLFGLYENPASFTFEKIEYVFYFFIQAVSYCSAALLFSLLFKRAGITIGVFFLYTLILENMLAAFLNHYTDNFGRYLPLETTDNLIRIPFGKAIINQFLASYNTPALLTMTAVYLALYYFISFRKFQSDDL</sequence>
<keyword evidence="3" id="KW-1185">Reference proteome</keyword>
<feature type="transmembrane region" description="Helical" evidence="1">
    <location>
        <begin position="179"/>
        <end position="200"/>
    </location>
</feature>
<evidence type="ECO:0000313" key="2">
    <source>
        <dbReference type="EMBL" id="GEO09343.1"/>
    </source>
</evidence>
<dbReference type="Proteomes" id="UP000321513">
    <property type="component" value="Unassembled WGS sequence"/>
</dbReference>
<evidence type="ECO:0000256" key="1">
    <source>
        <dbReference type="SAM" id="Phobius"/>
    </source>
</evidence>